<dbReference type="RefSeq" id="WP_007083403.1">
    <property type="nucleotide sequence ID" value="NZ_AJLS01000009.1"/>
</dbReference>
<comment type="caution">
    <text evidence="2">The sequence shown here is derived from an EMBL/GenBank/DDBJ whole genome shotgun (WGS) entry which is preliminary data.</text>
</comment>
<dbReference type="Proteomes" id="UP000006316">
    <property type="component" value="Unassembled WGS sequence"/>
</dbReference>
<dbReference type="OrthoDB" id="2963161at2"/>
<reference evidence="2 3" key="1">
    <citation type="journal article" date="2012" name="Front. Microbiol.">
        <title>Redundancy and modularity in membrane-associated dissimilatory nitrate reduction in Bacillus.</title>
        <authorList>
            <person name="Heylen K."/>
            <person name="Keltjens J."/>
        </authorList>
    </citation>
    <scope>NUCLEOTIDE SEQUENCE [LARGE SCALE GENOMIC DNA]</scope>
    <source>
        <strain evidence="3">LMG 21833T</strain>
    </source>
</reference>
<dbReference type="EMBL" id="AJLS01000009">
    <property type="protein sequence ID" value="EKN71376.1"/>
    <property type="molecule type" value="Genomic_DNA"/>
</dbReference>
<keyword evidence="3" id="KW-1185">Reference proteome</keyword>
<dbReference type="PATRIC" id="fig|1117379.3.peg.375"/>
<proteinExistence type="predicted"/>
<protein>
    <recommendedName>
        <fullName evidence="4">t-SNARE coiled-coil homology domain-containing protein</fullName>
    </recommendedName>
</protein>
<feature type="coiled-coil region" evidence="1">
    <location>
        <begin position="23"/>
        <end position="50"/>
    </location>
</feature>
<dbReference type="Gene3D" id="3.90.20.10">
    <property type="match status" value="1"/>
</dbReference>
<evidence type="ECO:0000256" key="1">
    <source>
        <dbReference type="SAM" id="Coils"/>
    </source>
</evidence>
<organism evidence="2 3">
    <name type="scientific">Neobacillus bataviensis LMG 21833</name>
    <dbReference type="NCBI Taxonomy" id="1117379"/>
    <lineage>
        <taxon>Bacteria</taxon>
        <taxon>Bacillati</taxon>
        <taxon>Bacillota</taxon>
        <taxon>Bacilli</taxon>
        <taxon>Bacillales</taxon>
        <taxon>Bacillaceae</taxon>
        <taxon>Neobacillus</taxon>
    </lineage>
</organism>
<keyword evidence="1" id="KW-0175">Coiled coil</keyword>
<evidence type="ECO:0000313" key="2">
    <source>
        <dbReference type="EMBL" id="EKN71376.1"/>
    </source>
</evidence>
<sequence>MEQLLKQIMEQMNKRFDSMDQQFVGVNQRLDRVEENIHSLENTVNNHASEYRSHFRHIGSKLDRHENMLGIIGEVIKFPPYEYKPSTNKE</sequence>
<name>K6ED38_9BACI</name>
<evidence type="ECO:0000313" key="3">
    <source>
        <dbReference type="Proteomes" id="UP000006316"/>
    </source>
</evidence>
<gene>
    <name evidence="2" type="ORF">BABA_01800</name>
</gene>
<evidence type="ECO:0008006" key="4">
    <source>
        <dbReference type="Google" id="ProtNLM"/>
    </source>
</evidence>
<dbReference type="STRING" id="1117379.BABA_01800"/>
<accession>K6ED38</accession>
<dbReference type="AlphaFoldDB" id="K6ED38"/>